<evidence type="ECO:0000259" key="5">
    <source>
        <dbReference type="Pfam" id="PF08028"/>
    </source>
</evidence>
<gene>
    <name evidence="6" type="ORF">GCM10023167_26240</name>
</gene>
<dbReference type="Pfam" id="PF02771">
    <property type="entry name" value="Acyl-CoA_dh_N"/>
    <property type="match status" value="1"/>
</dbReference>
<feature type="region of interest" description="Disordered" evidence="3">
    <location>
        <begin position="1"/>
        <end position="46"/>
    </location>
</feature>
<evidence type="ECO:0000256" key="2">
    <source>
        <dbReference type="ARBA" id="ARBA00049661"/>
    </source>
</evidence>
<evidence type="ECO:0000313" key="6">
    <source>
        <dbReference type="EMBL" id="GAA4395690.1"/>
    </source>
</evidence>
<dbReference type="PANTHER" id="PTHR48083:SF19">
    <property type="entry name" value="FLAVIN-DEPENDENT MONOOXYGENASE, OXYGENASE SUBUNIT HSAA"/>
    <property type="match status" value="1"/>
</dbReference>
<dbReference type="SUPFAM" id="SSF56645">
    <property type="entry name" value="Acyl-CoA dehydrogenase NM domain-like"/>
    <property type="match status" value="1"/>
</dbReference>
<protein>
    <submittedName>
        <fullName evidence="6">Acyl-CoA dehydrogenase family protein</fullName>
    </submittedName>
</protein>
<dbReference type="Proteomes" id="UP001500642">
    <property type="component" value="Unassembled WGS sequence"/>
</dbReference>
<evidence type="ECO:0000256" key="1">
    <source>
        <dbReference type="ARBA" id="ARBA00023002"/>
    </source>
</evidence>
<evidence type="ECO:0000256" key="3">
    <source>
        <dbReference type="SAM" id="MobiDB-lite"/>
    </source>
</evidence>
<keyword evidence="1" id="KW-0560">Oxidoreductase</keyword>
<dbReference type="Gene3D" id="1.10.540.10">
    <property type="entry name" value="Acyl-CoA dehydrogenase/oxidase, N-terminal domain"/>
    <property type="match status" value="1"/>
</dbReference>
<evidence type="ECO:0000313" key="7">
    <source>
        <dbReference type="Proteomes" id="UP001500642"/>
    </source>
</evidence>
<comment type="caution">
    <text evidence="6">The sequence shown here is derived from an EMBL/GenBank/DDBJ whole genome shotgun (WGS) entry which is preliminary data.</text>
</comment>
<dbReference type="SUPFAM" id="SSF47203">
    <property type="entry name" value="Acyl-CoA dehydrogenase C-terminal domain-like"/>
    <property type="match status" value="1"/>
</dbReference>
<dbReference type="Gene3D" id="2.40.110.10">
    <property type="entry name" value="Butyryl-CoA Dehydrogenase, subunit A, domain 2"/>
    <property type="match status" value="1"/>
</dbReference>
<dbReference type="InterPro" id="IPR037069">
    <property type="entry name" value="AcylCoA_DH/ox_N_sf"/>
</dbReference>
<feature type="domain" description="Acyl-CoA dehydrogenase C-terminal" evidence="5">
    <location>
        <begin position="276"/>
        <end position="423"/>
    </location>
</feature>
<keyword evidence="7" id="KW-1185">Reference proteome</keyword>
<sequence>MTASTTTVRSPESRSTAPHAPGIPTTGSPTADRSPVSDGPQAVPPTATTTELRARFAPVFEQIAAGALERERTRTLPRAEIRALAEAGFGRLRLPHDVGGFGASIPQLAALLVDLATADSNCAQIWRGHIAFVEDLLVTPHTGFRDRWLPRITAGAVIGNAWTEIGDVERGTLRTRIRTRDEVAEVTGEKFYSTGSIYADYADTTVADDAGVRHVALIPLDQPGVEVSDDWDGFGQRLTGTGTTRFTAARLDPRDVIPFSDRFRYQSALYQLVLLATQAGIATAVARDAARAVAARERSYSHGNADRVRDDPQILQIIGEAEAAAFTARAVVASAAEAVQRAHDTALSGVPETASETDTEQSSDADTAANHAATLAVSQAQVALTRLVPEAAGRVFDALGSSAVREAAGLDRHWRNARTVGSHNPWVYKARLVGDHTVNGTAPEYQFAIGTVSTEAGDSATASAGT</sequence>
<dbReference type="InterPro" id="IPR009100">
    <property type="entry name" value="AcylCoA_DH/oxidase_NM_dom_sf"/>
</dbReference>
<dbReference type="InterPro" id="IPR036250">
    <property type="entry name" value="AcylCo_DH-like_C"/>
</dbReference>
<dbReference type="PANTHER" id="PTHR48083">
    <property type="entry name" value="MEDIUM-CHAIN SPECIFIC ACYL-COA DEHYDROGENASE, MITOCHONDRIAL-RELATED"/>
    <property type="match status" value="1"/>
</dbReference>
<organism evidence="6 7">
    <name type="scientific">Brevibacterium pityocampae</name>
    <dbReference type="NCBI Taxonomy" id="506594"/>
    <lineage>
        <taxon>Bacteria</taxon>
        <taxon>Bacillati</taxon>
        <taxon>Actinomycetota</taxon>
        <taxon>Actinomycetes</taxon>
        <taxon>Micrococcales</taxon>
        <taxon>Brevibacteriaceae</taxon>
        <taxon>Brevibacterium</taxon>
    </lineage>
</organism>
<feature type="region of interest" description="Disordered" evidence="3">
    <location>
        <begin position="343"/>
        <end position="367"/>
    </location>
</feature>
<dbReference type="Pfam" id="PF08028">
    <property type="entry name" value="Acyl-CoA_dh_2"/>
    <property type="match status" value="1"/>
</dbReference>
<dbReference type="InterPro" id="IPR013786">
    <property type="entry name" value="AcylCoA_DH/ox_N"/>
</dbReference>
<dbReference type="Gene3D" id="1.20.140.10">
    <property type="entry name" value="Butyryl-CoA Dehydrogenase, subunit A, domain 3"/>
    <property type="match status" value="1"/>
</dbReference>
<dbReference type="InterPro" id="IPR046373">
    <property type="entry name" value="Acyl-CoA_Oxase/DH_mid-dom_sf"/>
</dbReference>
<dbReference type="InterPro" id="IPR013107">
    <property type="entry name" value="Acyl-CoA_DH_C"/>
</dbReference>
<name>A0ABP8JSY6_9MICO</name>
<feature type="compositionally biased region" description="Polar residues" evidence="3">
    <location>
        <begin position="1"/>
        <end position="16"/>
    </location>
</feature>
<reference evidence="7" key="1">
    <citation type="journal article" date="2019" name="Int. J. Syst. Evol. Microbiol.">
        <title>The Global Catalogue of Microorganisms (GCM) 10K type strain sequencing project: providing services to taxonomists for standard genome sequencing and annotation.</title>
        <authorList>
            <consortium name="The Broad Institute Genomics Platform"/>
            <consortium name="The Broad Institute Genome Sequencing Center for Infectious Disease"/>
            <person name="Wu L."/>
            <person name="Ma J."/>
        </authorList>
    </citation>
    <scope>NUCLEOTIDE SEQUENCE [LARGE SCALE GENOMIC DNA]</scope>
    <source>
        <strain evidence="7">JCM 17808</strain>
    </source>
</reference>
<dbReference type="InterPro" id="IPR050741">
    <property type="entry name" value="Acyl-CoA_dehydrogenase"/>
</dbReference>
<dbReference type="EMBL" id="BAABGL010000036">
    <property type="protein sequence ID" value="GAA4395690.1"/>
    <property type="molecule type" value="Genomic_DNA"/>
</dbReference>
<evidence type="ECO:0000259" key="4">
    <source>
        <dbReference type="Pfam" id="PF02771"/>
    </source>
</evidence>
<accession>A0ABP8JSY6</accession>
<feature type="domain" description="Acyl-CoA dehydrogenase/oxidase N-terminal" evidence="4">
    <location>
        <begin position="61"/>
        <end position="155"/>
    </location>
</feature>
<comment type="similarity">
    <text evidence="2">Belongs to the HpaH/HsaA monooxygenase family.</text>
</comment>
<proteinExistence type="inferred from homology"/>